<name>A0A0C1Y672_9BURK</name>
<dbReference type="EMBL" id="JWJG01000028">
    <property type="protein sequence ID" value="KIF82423.1"/>
    <property type="molecule type" value="Genomic_DNA"/>
</dbReference>
<keyword evidence="3" id="KW-1185">Reference proteome</keyword>
<feature type="region of interest" description="Disordered" evidence="1">
    <location>
        <begin position="1"/>
        <end position="45"/>
    </location>
</feature>
<protein>
    <submittedName>
        <fullName evidence="2">Uncharacterized protein</fullName>
    </submittedName>
</protein>
<gene>
    <name evidence="2" type="ORF">TSA66_18980</name>
</gene>
<accession>A0A0C1Y672</accession>
<proteinExistence type="predicted"/>
<feature type="compositionally biased region" description="Acidic residues" evidence="1">
    <location>
        <begin position="12"/>
        <end position="22"/>
    </location>
</feature>
<organism evidence="2 3">
    <name type="scientific">Noviherbaspirillum autotrophicum</name>
    <dbReference type="NCBI Taxonomy" id="709839"/>
    <lineage>
        <taxon>Bacteria</taxon>
        <taxon>Pseudomonadati</taxon>
        <taxon>Pseudomonadota</taxon>
        <taxon>Betaproteobacteria</taxon>
        <taxon>Burkholderiales</taxon>
        <taxon>Oxalobacteraceae</taxon>
        <taxon>Noviherbaspirillum</taxon>
    </lineage>
</organism>
<comment type="caution">
    <text evidence="2">The sequence shown here is derived from an EMBL/GenBank/DDBJ whole genome shotgun (WGS) entry which is preliminary data.</text>
</comment>
<dbReference type="AlphaFoldDB" id="A0A0C1Y672"/>
<dbReference type="Proteomes" id="UP000031572">
    <property type="component" value="Unassembled WGS sequence"/>
</dbReference>
<reference evidence="2 3" key="1">
    <citation type="submission" date="2014-12" db="EMBL/GenBank/DDBJ databases">
        <title>Denitrispirillum autotrophicum gen. nov., sp. nov., Denitrifying, Facultatively Autotrophic Bacteria Isolated from Rice Paddy Soil.</title>
        <authorList>
            <person name="Ishii S."/>
            <person name="Ashida N."/>
            <person name="Ohno H."/>
            <person name="Otsuka S."/>
            <person name="Yokota A."/>
            <person name="Senoo K."/>
        </authorList>
    </citation>
    <scope>NUCLEOTIDE SEQUENCE [LARGE SCALE GENOMIC DNA]</scope>
    <source>
        <strain evidence="2 3">TSA66</strain>
    </source>
</reference>
<sequence>MLSAATDALVAEAEDAAGEPEDPPQPAMPMTNDVHKTRGTAGRRKGEELIMSLEAASRNTEAVRQLKKAPFHHRHLTCGNAELASPGVKGLALA</sequence>
<evidence type="ECO:0000256" key="1">
    <source>
        <dbReference type="SAM" id="MobiDB-lite"/>
    </source>
</evidence>
<evidence type="ECO:0000313" key="2">
    <source>
        <dbReference type="EMBL" id="KIF82423.1"/>
    </source>
</evidence>
<evidence type="ECO:0000313" key="3">
    <source>
        <dbReference type="Proteomes" id="UP000031572"/>
    </source>
</evidence>